<name>A0A382NUH6_9ZZZZ</name>
<proteinExistence type="predicted"/>
<feature type="non-terminal residue" evidence="1">
    <location>
        <position position="48"/>
    </location>
</feature>
<accession>A0A382NUH6</accession>
<protein>
    <submittedName>
        <fullName evidence="1">Uncharacterized protein</fullName>
    </submittedName>
</protein>
<reference evidence="1" key="1">
    <citation type="submission" date="2018-05" db="EMBL/GenBank/DDBJ databases">
        <authorList>
            <person name="Lanie J.A."/>
            <person name="Ng W.-L."/>
            <person name="Kazmierczak K.M."/>
            <person name="Andrzejewski T.M."/>
            <person name="Davidsen T.M."/>
            <person name="Wayne K.J."/>
            <person name="Tettelin H."/>
            <person name="Glass J.I."/>
            <person name="Rusch D."/>
            <person name="Podicherti R."/>
            <person name="Tsui H.-C.T."/>
            <person name="Winkler M.E."/>
        </authorList>
    </citation>
    <scope>NUCLEOTIDE SEQUENCE</scope>
</reference>
<evidence type="ECO:0000313" key="1">
    <source>
        <dbReference type="EMBL" id="SVC63985.1"/>
    </source>
</evidence>
<organism evidence="1">
    <name type="scientific">marine metagenome</name>
    <dbReference type="NCBI Taxonomy" id="408172"/>
    <lineage>
        <taxon>unclassified sequences</taxon>
        <taxon>metagenomes</taxon>
        <taxon>ecological metagenomes</taxon>
    </lineage>
</organism>
<dbReference type="AlphaFoldDB" id="A0A382NUH6"/>
<gene>
    <name evidence="1" type="ORF">METZ01_LOCUS316839</name>
</gene>
<sequence length="48" mass="5731">MKKTRKRSSGPHGSVPDLDFRERLGTLRNLPEFFRLIWNCNQWLTTLN</sequence>
<dbReference type="EMBL" id="UINC01102395">
    <property type="protein sequence ID" value="SVC63985.1"/>
    <property type="molecule type" value="Genomic_DNA"/>
</dbReference>